<keyword evidence="1" id="KW-1133">Transmembrane helix</keyword>
<keyword evidence="1" id="KW-0812">Transmembrane</keyword>
<feature type="transmembrane region" description="Helical" evidence="1">
    <location>
        <begin position="66"/>
        <end position="84"/>
    </location>
</feature>
<reference evidence="2 3" key="1">
    <citation type="submission" date="2018-03" db="EMBL/GenBank/DDBJ databases">
        <title>First report of an OXA-48+CTX-M-M-producing Kluyvera ascorbata clone recovered from patients admitted in a University Hospital in Madrid, Spain.</title>
        <authorList>
            <person name="Hernandez-Garcia M."/>
            <person name="Leon-Sampedro R."/>
            <person name="Perez-Viso B."/>
            <person name="Morosini M.I."/>
            <person name="Lopez-Fresnena N."/>
            <person name="Coque T.M."/>
            <person name="Bonten M."/>
            <person name="Malhotra-Kumar S."/>
            <person name="Ruiz-Garbajosa P."/>
            <person name="Canton R."/>
        </authorList>
    </citation>
    <scope>NUCLEOTIDE SEQUENCE [LARGE SCALE GENOMIC DNA]</scope>
    <source>
        <strain evidence="2 3">KA2</strain>
    </source>
</reference>
<dbReference type="InterPro" id="IPR003832">
    <property type="entry name" value="DUF212"/>
</dbReference>
<dbReference type="PANTHER" id="PTHR31446:SF39">
    <property type="entry name" value="ACID PHOSPHATASE_VANADIUM-DEPENDENT HALOPEROXIDASE-RELATED PROTEIN"/>
    <property type="match status" value="1"/>
</dbReference>
<dbReference type="PANTHER" id="PTHR31446">
    <property type="entry name" value="ACID PHOSPHATASE/VANADIUM-DEPENDENT HALOPEROXIDASE-RELATED PROTEIN"/>
    <property type="match status" value="1"/>
</dbReference>
<accession>A0A2T2XXI0</accession>
<dbReference type="Proteomes" id="UP000240892">
    <property type="component" value="Unassembled WGS sequence"/>
</dbReference>
<dbReference type="RefSeq" id="WP_106930059.1">
    <property type="nucleotide sequence ID" value="NZ_CABMMU010000021.1"/>
</dbReference>
<gene>
    <name evidence="2" type="ORF">C8256_20740</name>
</gene>
<comment type="caution">
    <text evidence="2">The sequence shown here is derived from an EMBL/GenBank/DDBJ whole genome shotgun (WGS) entry which is preliminary data.</text>
</comment>
<organism evidence="2 3">
    <name type="scientific">Kluyvera genomosp. 2</name>
    <dbReference type="NCBI Taxonomy" id="2774054"/>
    <lineage>
        <taxon>Bacteria</taxon>
        <taxon>Pseudomonadati</taxon>
        <taxon>Pseudomonadota</taxon>
        <taxon>Gammaproteobacteria</taxon>
        <taxon>Enterobacterales</taxon>
        <taxon>Enterobacteriaceae</taxon>
        <taxon>Kluyvera</taxon>
    </lineage>
</organism>
<evidence type="ECO:0000256" key="1">
    <source>
        <dbReference type="SAM" id="Phobius"/>
    </source>
</evidence>
<sequence>MEFGYCITPFVAWFFTGIIKFITNSIREKQFAFKNVGYGGFPSNHTSIVTSMASLIGFQNGIDNPIFGLAITFAFIVMLDANSLRRQIGKQAQAINHIDKSAQLRERIGHTKWELVGGIFVGVFIGYIMHLIINHHI</sequence>
<proteinExistence type="predicted"/>
<name>A0A2T2XXI0_9ENTR</name>
<protein>
    <submittedName>
        <fullName evidence="2">Acid phosphatase</fullName>
    </submittedName>
</protein>
<evidence type="ECO:0000313" key="3">
    <source>
        <dbReference type="Proteomes" id="UP000240892"/>
    </source>
</evidence>
<dbReference type="AlphaFoldDB" id="A0A2T2XXI0"/>
<dbReference type="Pfam" id="PF02681">
    <property type="entry name" value="DUF212"/>
    <property type="match status" value="1"/>
</dbReference>
<evidence type="ECO:0000313" key="2">
    <source>
        <dbReference type="EMBL" id="PSR44976.1"/>
    </source>
</evidence>
<dbReference type="EMBL" id="PYHO01000021">
    <property type="protein sequence ID" value="PSR44976.1"/>
    <property type="molecule type" value="Genomic_DNA"/>
</dbReference>
<keyword evidence="1" id="KW-0472">Membrane</keyword>
<keyword evidence="3" id="KW-1185">Reference proteome</keyword>
<feature type="transmembrane region" description="Helical" evidence="1">
    <location>
        <begin position="113"/>
        <end position="133"/>
    </location>
</feature>